<dbReference type="EMBL" id="JACGCM010000309">
    <property type="protein sequence ID" value="KAF6173973.1"/>
    <property type="molecule type" value="Genomic_DNA"/>
</dbReference>
<dbReference type="AlphaFoldDB" id="A0A7J7P3S8"/>
<reference evidence="1 2" key="1">
    <citation type="journal article" date="2020" name="IScience">
        <title>Genome Sequencing of the Endangered Kingdonia uniflora (Circaeasteraceae, Ranunculales) Reveals Potential Mechanisms of Evolutionary Specialization.</title>
        <authorList>
            <person name="Sun Y."/>
            <person name="Deng T."/>
            <person name="Zhang A."/>
            <person name="Moore M.J."/>
            <person name="Landis J.B."/>
            <person name="Lin N."/>
            <person name="Zhang H."/>
            <person name="Zhang X."/>
            <person name="Huang J."/>
            <person name="Zhang X."/>
            <person name="Sun H."/>
            <person name="Wang H."/>
        </authorList>
    </citation>
    <scope>NUCLEOTIDE SEQUENCE [LARGE SCALE GENOMIC DNA]</scope>
    <source>
        <strain evidence="1">TB1705</strain>
        <tissue evidence="1">Leaf</tissue>
    </source>
</reference>
<gene>
    <name evidence="1" type="ORF">GIB67_039924</name>
</gene>
<evidence type="ECO:0000313" key="2">
    <source>
        <dbReference type="Proteomes" id="UP000541444"/>
    </source>
</evidence>
<name>A0A7J7P3S8_9MAGN</name>
<accession>A0A7J7P3S8</accession>
<comment type="caution">
    <text evidence="1">The sequence shown here is derived from an EMBL/GenBank/DDBJ whole genome shotgun (WGS) entry which is preliminary data.</text>
</comment>
<feature type="non-terminal residue" evidence="1">
    <location>
        <position position="1"/>
    </location>
</feature>
<dbReference type="OrthoDB" id="1937910at2759"/>
<protein>
    <submittedName>
        <fullName evidence="1">Uncharacterized protein</fullName>
    </submittedName>
</protein>
<dbReference type="Proteomes" id="UP000541444">
    <property type="component" value="Unassembled WGS sequence"/>
</dbReference>
<sequence length="60" mass="6662">VNNVICIECSNNPNCRKLVSSNAKKSDTEKAGKREHHLWMRRESAGSGQKALNLVRIVGL</sequence>
<proteinExistence type="predicted"/>
<keyword evidence="2" id="KW-1185">Reference proteome</keyword>
<organism evidence="1 2">
    <name type="scientific">Kingdonia uniflora</name>
    <dbReference type="NCBI Taxonomy" id="39325"/>
    <lineage>
        <taxon>Eukaryota</taxon>
        <taxon>Viridiplantae</taxon>
        <taxon>Streptophyta</taxon>
        <taxon>Embryophyta</taxon>
        <taxon>Tracheophyta</taxon>
        <taxon>Spermatophyta</taxon>
        <taxon>Magnoliopsida</taxon>
        <taxon>Ranunculales</taxon>
        <taxon>Circaeasteraceae</taxon>
        <taxon>Kingdonia</taxon>
    </lineage>
</organism>
<evidence type="ECO:0000313" key="1">
    <source>
        <dbReference type="EMBL" id="KAF6173973.1"/>
    </source>
</evidence>